<accession>A0A6G1KHS7</accession>
<evidence type="ECO:0000313" key="2">
    <source>
        <dbReference type="EMBL" id="KAF2712399.1"/>
    </source>
</evidence>
<reference evidence="2" key="1">
    <citation type="journal article" date="2020" name="Stud. Mycol.">
        <title>101 Dothideomycetes genomes: a test case for predicting lifestyles and emergence of pathogens.</title>
        <authorList>
            <person name="Haridas S."/>
            <person name="Albert R."/>
            <person name="Binder M."/>
            <person name="Bloem J."/>
            <person name="Labutti K."/>
            <person name="Salamov A."/>
            <person name="Andreopoulos B."/>
            <person name="Baker S."/>
            <person name="Barry K."/>
            <person name="Bills G."/>
            <person name="Bluhm B."/>
            <person name="Cannon C."/>
            <person name="Castanera R."/>
            <person name="Culley D."/>
            <person name="Daum C."/>
            <person name="Ezra D."/>
            <person name="Gonzalez J."/>
            <person name="Henrissat B."/>
            <person name="Kuo A."/>
            <person name="Liang C."/>
            <person name="Lipzen A."/>
            <person name="Lutzoni F."/>
            <person name="Magnuson J."/>
            <person name="Mondo S."/>
            <person name="Nolan M."/>
            <person name="Ohm R."/>
            <person name="Pangilinan J."/>
            <person name="Park H.-J."/>
            <person name="Ramirez L."/>
            <person name="Alfaro M."/>
            <person name="Sun H."/>
            <person name="Tritt A."/>
            <person name="Yoshinaga Y."/>
            <person name="Zwiers L.-H."/>
            <person name="Turgeon B."/>
            <person name="Goodwin S."/>
            <person name="Spatafora J."/>
            <person name="Crous P."/>
            <person name="Grigoriev I."/>
        </authorList>
    </citation>
    <scope>NUCLEOTIDE SEQUENCE</scope>
    <source>
        <strain evidence="2">CBS 279.74</strain>
    </source>
</reference>
<protein>
    <submittedName>
        <fullName evidence="2">Uncharacterized protein</fullName>
    </submittedName>
</protein>
<feature type="compositionally biased region" description="Polar residues" evidence="1">
    <location>
        <begin position="1200"/>
        <end position="1214"/>
    </location>
</feature>
<dbReference type="EMBL" id="MU005766">
    <property type="protein sequence ID" value="KAF2712399.1"/>
    <property type="molecule type" value="Genomic_DNA"/>
</dbReference>
<feature type="compositionally biased region" description="Basic and acidic residues" evidence="1">
    <location>
        <begin position="913"/>
        <end position="922"/>
    </location>
</feature>
<keyword evidence="3" id="KW-1185">Reference proteome</keyword>
<feature type="region of interest" description="Disordered" evidence="1">
    <location>
        <begin position="36"/>
        <end position="63"/>
    </location>
</feature>
<feature type="compositionally biased region" description="Basic and acidic residues" evidence="1">
    <location>
        <begin position="458"/>
        <end position="497"/>
    </location>
</feature>
<feature type="region of interest" description="Disordered" evidence="1">
    <location>
        <begin position="152"/>
        <end position="182"/>
    </location>
</feature>
<feature type="region of interest" description="Disordered" evidence="1">
    <location>
        <begin position="345"/>
        <end position="793"/>
    </location>
</feature>
<name>A0A6G1KHS7_9PLEO</name>
<feature type="compositionally biased region" description="Low complexity" evidence="1">
    <location>
        <begin position="264"/>
        <end position="283"/>
    </location>
</feature>
<feature type="region of interest" description="Disordered" evidence="1">
    <location>
        <begin position="235"/>
        <end position="283"/>
    </location>
</feature>
<organism evidence="2 3">
    <name type="scientific">Pleomassaria siparia CBS 279.74</name>
    <dbReference type="NCBI Taxonomy" id="1314801"/>
    <lineage>
        <taxon>Eukaryota</taxon>
        <taxon>Fungi</taxon>
        <taxon>Dikarya</taxon>
        <taxon>Ascomycota</taxon>
        <taxon>Pezizomycotina</taxon>
        <taxon>Dothideomycetes</taxon>
        <taxon>Pleosporomycetidae</taxon>
        <taxon>Pleosporales</taxon>
        <taxon>Pleomassariaceae</taxon>
        <taxon>Pleomassaria</taxon>
    </lineage>
</organism>
<dbReference type="AlphaFoldDB" id="A0A6G1KHS7"/>
<feature type="compositionally biased region" description="Polar residues" evidence="1">
    <location>
        <begin position="972"/>
        <end position="996"/>
    </location>
</feature>
<dbReference type="Proteomes" id="UP000799428">
    <property type="component" value="Unassembled WGS sequence"/>
</dbReference>
<feature type="compositionally biased region" description="Polar residues" evidence="1">
    <location>
        <begin position="750"/>
        <end position="769"/>
    </location>
</feature>
<evidence type="ECO:0000313" key="3">
    <source>
        <dbReference type="Proteomes" id="UP000799428"/>
    </source>
</evidence>
<evidence type="ECO:0000256" key="1">
    <source>
        <dbReference type="SAM" id="MobiDB-lite"/>
    </source>
</evidence>
<feature type="compositionally biased region" description="Basic and acidic residues" evidence="1">
    <location>
        <begin position="775"/>
        <end position="793"/>
    </location>
</feature>
<feature type="compositionally biased region" description="Polar residues" evidence="1">
    <location>
        <begin position="345"/>
        <end position="369"/>
    </location>
</feature>
<feature type="compositionally biased region" description="Polar residues" evidence="1">
    <location>
        <begin position="520"/>
        <end position="549"/>
    </location>
</feature>
<feature type="compositionally biased region" description="Low complexity" evidence="1">
    <location>
        <begin position="816"/>
        <end position="831"/>
    </location>
</feature>
<gene>
    <name evidence="2" type="ORF">K504DRAFT_203704</name>
</gene>
<feature type="region of interest" description="Disordered" evidence="1">
    <location>
        <begin position="1148"/>
        <end position="1272"/>
    </location>
</feature>
<sequence length="1272" mass="136478">MDPPCAHSSYHSSLARLLLRLKSADTYQITMNRFLTRRKDKGDDVGTKKGKKGKKGQPEPVPELNLATALPTTDDFRTSLIMPSLSTRFSMLREQDDPSSKIGKASDDSVLQPKRQSRLHEFGFFPAGPGGLSDIAEVQSMNGSVRVRPPFAGERQNSFDSHATDDGGSVMTRARPGEGNNLFGGRQKVYKISNTGSAKSLGRALYEDDIHMSAFQKLRQQEREKNSLDLAREEAMLHSGPSSPVKEGAYSPTVDDYSQRRETTSSTNSGTANTRTSTAATSIASQGTNSVVVSPVLSSSAAPISPTDLNRSTTKTRRLYDQGLDQHIYEQQSSALHRLNTIQRTRAPTGRSTPPLPFSQTRSATNLNDRFNRASPFRMDSPTSLGPGPGIFSGLDPQSAGSSPIISRTQSPPPVSPLGSDGEDAHTLNSALQPNDRGKATAMGAFNKPTQAFSEQQYAERLKRMQQERDASTLKLDNPRKPSLRERAEIEKRKRNEVGASEPPVEKEQAPSAFSVFQMAASQMKSPTSVSPILPREQSQLSPESQQGKTFFASPGSSEDEAEVPRSNAFVKASDLSRRIDKIPTATGPAPSLFDHPALRSRSNSRLDTSVPPVLQQRSASRPAPDQYGEGRTSPTEKAQDEAPIGPLDPDVDSPTLGPNNGGLSGLVRQHLRNVSNVSSDYGDSNQIMMSPPPTATGPSLSLQTHNVGFQRRQQQASESNTPAHSSYSHSNPWDLDDLDNPYYGERDSVSSTSPVDAQRPKPQTSNAITLPAVDDAKKSHTRGDSGQTQDEREAFQRDLAQRQRAIQESLRSNNSATGRSRSGSPAAAPSRGGGLKTALSMLRAKSSHESFATVEIQRQQDAPARTTKMLGVGANTANASNTSLSGLQERFHANDQQLRQKPSRVLQQSEQDAQRELESRVPRAKGRTPPASSRSSSTRDRSSSELSSGRSRSRPGQYRDDLDQAMAEGTGSRTTVFPPNTSPSVTGFAANTTQPLPAERGGSLDSQGRMRSRSNSKTAAATYFESKHLQPIHTGNGLHGSPRLSPASTSPHPNLGVIGLPASPRPSPGGPSPNLATFRPQASPVPPFSAANTPPVSGPSTPVGPAFNPNAAPQPMAKVGTLRKKSIAKADISEPMFVSTTSVIDTVSLPPGASLRNGTETPPPVPPINPMRRRFGFGRSETDPTLQSSQLPFAADPTKANSSDALSSQTTLPRQRLRKTSSEGKSLHGKSQAQAGPSPAMPSAPFGARNPSPPRPIREVAVQGPMDGSMF</sequence>
<feature type="compositionally biased region" description="Polar residues" evidence="1">
    <location>
        <begin position="895"/>
        <end position="912"/>
    </location>
</feature>
<feature type="region of interest" description="Disordered" evidence="1">
    <location>
        <begin position="1032"/>
        <end position="1116"/>
    </location>
</feature>
<feature type="compositionally biased region" description="Polar residues" evidence="1">
    <location>
        <begin position="673"/>
        <end position="689"/>
    </location>
</feature>
<feature type="compositionally biased region" description="Low complexity" evidence="1">
    <location>
        <begin position="1094"/>
        <end position="1106"/>
    </location>
</feature>
<feature type="compositionally biased region" description="Polar residues" evidence="1">
    <location>
        <begin position="697"/>
        <end position="732"/>
    </location>
</feature>
<feature type="region of interest" description="Disordered" evidence="1">
    <location>
        <begin position="806"/>
        <end position="838"/>
    </location>
</feature>
<proteinExistence type="predicted"/>
<feature type="compositionally biased region" description="Polar residues" evidence="1">
    <location>
        <begin position="399"/>
        <end position="410"/>
    </location>
</feature>
<dbReference type="OrthoDB" id="5335210at2759"/>
<feature type="compositionally biased region" description="Polar residues" evidence="1">
    <location>
        <begin position="448"/>
        <end position="457"/>
    </location>
</feature>
<feature type="region of interest" description="Disordered" evidence="1">
    <location>
        <begin position="895"/>
        <end position="1020"/>
    </location>
</feature>
<feature type="compositionally biased region" description="Polar residues" evidence="1">
    <location>
        <begin position="806"/>
        <end position="815"/>
    </location>
</feature>